<dbReference type="SMART" id="SM00320">
    <property type="entry name" value="WD40"/>
    <property type="match status" value="7"/>
</dbReference>
<organism evidence="4 5">
    <name type="scientific">Rhizopogon vinicolor AM-OR11-026</name>
    <dbReference type="NCBI Taxonomy" id="1314800"/>
    <lineage>
        <taxon>Eukaryota</taxon>
        <taxon>Fungi</taxon>
        <taxon>Dikarya</taxon>
        <taxon>Basidiomycota</taxon>
        <taxon>Agaricomycotina</taxon>
        <taxon>Agaricomycetes</taxon>
        <taxon>Agaricomycetidae</taxon>
        <taxon>Boletales</taxon>
        <taxon>Suillineae</taxon>
        <taxon>Rhizopogonaceae</taxon>
        <taxon>Rhizopogon</taxon>
    </lineage>
</organism>
<name>A0A1B7NGD0_9AGAM</name>
<dbReference type="STRING" id="1314800.A0A1B7NGD0"/>
<dbReference type="InterPro" id="IPR019775">
    <property type="entry name" value="WD40_repeat_CS"/>
</dbReference>
<dbReference type="OrthoDB" id="2679013at2759"/>
<dbReference type="InterPro" id="IPR011047">
    <property type="entry name" value="Quinoprotein_ADH-like_sf"/>
</dbReference>
<keyword evidence="5" id="KW-1185">Reference proteome</keyword>
<dbReference type="PANTHER" id="PTHR19879:SF1">
    <property type="entry name" value="CANNONBALL-RELATED"/>
    <property type="match status" value="1"/>
</dbReference>
<dbReference type="AlphaFoldDB" id="A0A1B7NGD0"/>
<evidence type="ECO:0000256" key="1">
    <source>
        <dbReference type="ARBA" id="ARBA00022574"/>
    </source>
</evidence>
<dbReference type="Pfam" id="PF00400">
    <property type="entry name" value="WD40"/>
    <property type="match status" value="5"/>
</dbReference>
<dbReference type="PROSITE" id="PS50082">
    <property type="entry name" value="WD_REPEATS_2"/>
    <property type="match status" value="4"/>
</dbReference>
<dbReference type="InterPro" id="IPR001680">
    <property type="entry name" value="WD40_rpt"/>
</dbReference>
<dbReference type="PRINTS" id="PR00320">
    <property type="entry name" value="GPROTEINBRPT"/>
</dbReference>
<evidence type="ECO:0000256" key="2">
    <source>
        <dbReference type="ARBA" id="ARBA00022737"/>
    </source>
</evidence>
<keyword evidence="2" id="KW-0677">Repeat</keyword>
<dbReference type="InterPro" id="IPR020472">
    <property type="entry name" value="WD40_PAC1"/>
</dbReference>
<feature type="repeat" description="WD" evidence="3">
    <location>
        <begin position="60"/>
        <end position="101"/>
    </location>
</feature>
<feature type="repeat" description="WD" evidence="3">
    <location>
        <begin position="109"/>
        <end position="134"/>
    </location>
</feature>
<dbReference type="GO" id="GO:0016251">
    <property type="term" value="F:RNA polymerase II general transcription initiation factor activity"/>
    <property type="evidence" value="ECO:0007669"/>
    <property type="project" value="TreeGrafter"/>
</dbReference>
<reference evidence="4 5" key="1">
    <citation type="submission" date="2016-06" db="EMBL/GenBank/DDBJ databases">
        <title>Comparative genomics of the ectomycorrhizal sister species Rhizopogon vinicolor and Rhizopogon vesiculosus (Basidiomycota: Boletales) reveals a divergence of the mating type B locus.</title>
        <authorList>
            <consortium name="DOE Joint Genome Institute"/>
            <person name="Mujic A.B."/>
            <person name="Kuo A."/>
            <person name="Tritt A."/>
            <person name="Lipzen A."/>
            <person name="Chen C."/>
            <person name="Johnson J."/>
            <person name="Sharma A."/>
            <person name="Barry K."/>
            <person name="Grigoriev I.V."/>
            <person name="Spatafora J.W."/>
        </authorList>
    </citation>
    <scope>NUCLEOTIDE SEQUENCE [LARGE SCALE GENOMIC DNA]</scope>
    <source>
        <strain evidence="4 5">AM-OR11-026</strain>
    </source>
</reference>
<dbReference type="PROSITE" id="PS00678">
    <property type="entry name" value="WD_REPEATS_1"/>
    <property type="match status" value="1"/>
</dbReference>
<dbReference type="GO" id="GO:0006367">
    <property type="term" value="P:transcription initiation at RNA polymerase II promoter"/>
    <property type="evidence" value="ECO:0007669"/>
    <property type="project" value="TreeGrafter"/>
</dbReference>
<dbReference type="InParanoid" id="A0A1B7NGD0"/>
<gene>
    <name evidence="4" type="ORF">K503DRAFT_795867</name>
</gene>
<dbReference type="InterPro" id="IPR015943">
    <property type="entry name" value="WD40/YVTN_repeat-like_dom_sf"/>
</dbReference>
<dbReference type="Proteomes" id="UP000092154">
    <property type="component" value="Unassembled WGS sequence"/>
</dbReference>
<protein>
    <submittedName>
        <fullName evidence="4">WD40 repeat-like protein</fullName>
    </submittedName>
</protein>
<dbReference type="PANTHER" id="PTHR19879">
    <property type="entry name" value="TRANSCRIPTION INITIATION FACTOR TFIID"/>
    <property type="match status" value="1"/>
</dbReference>
<dbReference type="GO" id="GO:0005669">
    <property type="term" value="C:transcription factor TFIID complex"/>
    <property type="evidence" value="ECO:0007669"/>
    <property type="project" value="TreeGrafter"/>
</dbReference>
<feature type="repeat" description="WD" evidence="3">
    <location>
        <begin position="219"/>
        <end position="260"/>
    </location>
</feature>
<evidence type="ECO:0000313" key="5">
    <source>
        <dbReference type="Proteomes" id="UP000092154"/>
    </source>
</evidence>
<dbReference type="EMBL" id="KV448130">
    <property type="protein sequence ID" value="OAX43936.1"/>
    <property type="molecule type" value="Genomic_DNA"/>
</dbReference>
<proteinExistence type="predicted"/>
<feature type="repeat" description="WD" evidence="3">
    <location>
        <begin position="18"/>
        <end position="59"/>
    </location>
</feature>
<dbReference type="PROSITE" id="PS50294">
    <property type="entry name" value="WD_REPEATS_REGION"/>
    <property type="match status" value="1"/>
</dbReference>
<dbReference type="SUPFAM" id="SSF50998">
    <property type="entry name" value="Quinoprotein alcohol dehydrogenase-like"/>
    <property type="match status" value="1"/>
</dbReference>
<evidence type="ECO:0000313" key="4">
    <source>
        <dbReference type="EMBL" id="OAX43936.1"/>
    </source>
</evidence>
<accession>A0A1B7NGD0</accession>
<evidence type="ECO:0000256" key="3">
    <source>
        <dbReference type="PROSITE-ProRule" id="PRU00221"/>
    </source>
</evidence>
<dbReference type="Gene3D" id="2.130.10.10">
    <property type="entry name" value="YVTN repeat-like/Quinoprotein amine dehydrogenase"/>
    <property type="match status" value="2"/>
</dbReference>
<sequence>MTEDTSHPIIRSSTPLRTFDNLGEVAAVATFPDRQRLVTSSKDGMLRVWDLKNGVMLKEMDGHGEAMVDMALSRDGRLIASSDDRGHVIAWHGDTGRLLTRAFRAHSEICSLDFSPDGATLATSSSDWTTKLWSTATCGYYGGGSVNCVRYSLSGELLAIATSRYGIEIWNPATKCRIAKLELDAMSLVWTPDGSRLLSGGDIIREWDLSTWKQVGDIWKGHTSHPWKFAVNCNGTVLASPTTDNHVRLWRLSDWRTIAIFRHSDSPCCVTFSMDGKHILIGGNDKKISEWVVPAHAWPEDAPNDQATHQAQDCNTEAQGCNTKARDSDTKAQAFDTDAQGFEIKACFRP</sequence>
<keyword evidence="1 3" id="KW-0853">WD repeat</keyword>